<name>X1SQ61_9ZZZZ</name>
<proteinExistence type="predicted"/>
<accession>X1SQ61</accession>
<evidence type="ECO:0000313" key="1">
    <source>
        <dbReference type="EMBL" id="GAI95068.1"/>
    </source>
</evidence>
<organism evidence="1">
    <name type="scientific">marine sediment metagenome</name>
    <dbReference type="NCBI Taxonomy" id="412755"/>
    <lineage>
        <taxon>unclassified sequences</taxon>
        <taxon>metagenomes</taxon>
        <taxon>ecological metagenomes</taxon>
    </lineage>
</organism>
<sequence length="81" mass="9502">MSNEGRSNPPFVLLRKKMSKELKLILKEQPVGREETSWLDPQRKKFAQVAKECKEAFKDSKLRGADKVRAMNRWMSEHLKS</sequence>
<protein>
    <submittedName>
        <fullName evidence="1">Uncharacterized protein</fullName>
    </submittedName>
</protein>
<gene>
    <name evidence="1" type="ORF">S12H4_27134</name>
</gene>
<reference evidence="1" key="1">
    <citation type="journal article" date="2014" name="Front. Microbiol.">
        <title>High frequency of phylogenetically diverse reductive dehalogenase-homologous genes in deep subseafloor sedimentary metagenomes.</title>
        <authorList>
            <person name="Kawai M."/>
            <person name="Futagami T."/>
            <person name="Toyoda A."/>
            <person name="Takaki Y."/>
            <person name="Nishi S."/>
            <person name="Hori S."/>
            <person name="Arai W."/>
            <person name="Tsubouchi T."/>
            <person name="Morono Y."/>
            <person name="Uchiyama I."/>
            <person name="Ito T."/>
            <person name="Fujiyama A."/>
            <person name="Inagaki F."/>
            <person name="Takami H."/>
        </authorList>
    </citation>
    <scope>NUCLEOTIDE SEQUENCE</scope>
    <source>
        <strain evidence="1">Expedition CK06-06</strain>
    </source>
</reference>
<dbReference type="AlphaFoldDB" id="X1SQ61"/>
<dbReference type="EMBL" id="BARW01015463">
    <property type="protein sequence ID" value="GAI95068.1"/>
    <property type="molecule type" value="Genomic_DNA"/>
</dbReference>
<comment type="caution">
    <text evidence="1">The sequence shown here is derived from an EMBL/GenBank/DDBJ whole genome shotgun (WGS) entry which is preliminary data.</text>
</comment>